<dbReference type="PANTHER" id="PTHR43130:SF3">
    <property type="entry name" value="HTH-TYPE TRANSCRIPTIONAL REGULATOR RV1931C"/>
    <property type="match status" value="1"/>
</dbReference>
<dbReference type="PRINTS" id="PR00032">
    <property type="entry name" value="HTHARAC"/>
</dbReference>
<dbReference type="Pfam" id="PF12833">
    <property type="entry name" value="HTH_18"/>
    <property type="match status" value="1"/>
</dbReference>
<dbReference type="GO" id="GO:0003700">
    <property type="term" value="F:DNA-binding transcription factor activity"/>
    <property type="evidence" value="ECO:0007669"/>
    <property type="project" value="InterPro"/>
</dbReference>
<dbReference type="InterPro" id="IPR020449">
    <property type="entry name" value="Tscrpt_reg_AraC-type_HTH"/>
</dbReference>
<dbReference type="CDD" id="cd03136">
    <property type="entry name" value="GATase1_AraC_ArgR_like"/>
    <property type="match status" value="1"/>
</dbReference>
<dbReference type="InterPro" id="IPR029062">
    <property type="entry name" value="Class_I_gatase-like"/>
</dbReference>
<dbReference type="EMBL" id="JAGWCR010000001">
    <property type="protein sequence ID" value="MBS3647354.1"/>
    <property type="molecule type" value="Genomic_DNA"/>
</dbReference>
<dbReference type="InterPro" id="IPR018060">
    <property type="entry name" value="HTH_AraC"/>
</dbReference>
<sequence>MHDQGTFTATVFLTPGFSMMSFSSLIEPMRGANRIAGSQLFRWRLLSPAGGPVPASNGIELQTQPIPVRDEGSDMVAICGGQEDETYTDRRLREFLRHLVRTEAIVGSVGTGSFILADAGVLDGRRCTTHWDYIDAFREKYPRLDICNDIFVIDRRVFTCGGGVAAMDVMLEIVGGMRGSDFANRVRENFVYGSIRSHDESQRMSLRMRLGVANVTLIDAVGLMESHTESPLRLPVLARRVGVSQRQLERLFETWLGVAPAQYYVRVRLDRARALLRHSSMPIFDAAVACGFTSASHFSRAYRSHFGCSPSADRVRTNMIKQKV</sequence>
<dbReference type="InterPro" id="IPR052158">
    <property type="entry name" value="INH-QAR"/>
</dbReference>
<gene>
    <name evidence="5" type="ORF">KEU06_01780</name>
</gene>
<organism evidence="5 6">
    <name type="scientific">Pseudaminobacter soli</name>
    <name type="common">ex Zhang et al. 2022</name>
    <dbReference type="NCBI Taxonomy" id="2831468"/>
    <lineage>
        <taxon>Bacteria</taxon>
        <taxon>Pseudomonadati</taxon>
        <taxon>Pseudomonadota</taxon>
        <taxon>Alphaproteobacteria</taxon>
        <taxon>Hyphomicrobiales</taxon>
        <taxon>Phyllobacteriaceae</taxon>
        <taxon>Pseudaminobacter</taxon>
    </lineage>
</organism>
<dbReference type="SMART" id="SM00342">
    <property type="entry name" value="HTH_ARAC"/>
    <property type="match status" value="1"/>
</dbReference>
<evidence type="ECO:0000256" key="2">
    <source>
        <dbReference type="ARBA" id="ARBA00023125"/>
    </source>
</evidence>
<dbReference type="AlphaFoldDB" id="A0A942DV64"/>
<dbReference type="Gene3D" id="1.10.10.60">
    <property type="entry name" value="Homeodomain-like"/>
    <property type="match status" value="2"/>
</dbReference>
<dbReference type="PANTHER" id="PTHR43130">
    <property type="entry name" value="ARAC-FAMILY TRANSCRIPTIONAL REGULATOR"/>
    <property type="match status" value="1"/>
</dbReference>
<dbReference type="GO" id="GO:0043565">
    <property type="term" value="F:sequence-specific DNA binding"/>
    <property type="evidence" value="ECO:0007669"/>
    <property type="project" value="InterPro"/>
</dbReference>
<comment type="caution">
    <text evidence="5">The sequence shown here is derived from an EMBL/GenBank/DDBJ whole genome shotgun (WGS) entry which is preliminary data.</text>
</comment>
<dbReference type="RefSeq" id="WP_188252902.1">
    <property type="nucleotide sequence ID" value="NZ_JABVCF010000001.1"/>
</dbReference>
<keyword evidence="6" id="KW-1185">Reference proteome</keyword>
<dbReference type="InterPro" id="IPR009057">
    <property type="entry name" value="Homeodomain-like_sf"/>
</dbReference>
<keyword evidence="2" id="KW-0238">DNA-binding</keyword>
<dbReference type="Pfam" id="PF01965">
    <property type="entry name" value="DJ-1_PfpI"/>
    <property type="match status" value="1"/>
</dbReference>
<keyword evidence="1" id="KW-0805">Transcription regulation</keyword>
<dbReference type="SUPFAM" id="SSF52317">
    <property type="entry name" value="Class I glutamine amidotransferase-like"/>
    <property type="match status" value="1"/>
</dbReference>
<dbReference type="PROSITE" id="PS01124">
    <property type="entry name" value="HTH_ARAC_FAMILY_2"/>
    <property type="match status" value="1"/>
</dbReference>
<accession>A0A942DV64</accession>
<evidence type="ECO:0000259" key="4">
    <source>
        <dbReference type="PROSITE" id="PS01124"/>
    </source>
</evidence>
<proteinExistence type="predicted"/>
<evidence type="ECO:0000313" key="6">
    <source>
        <dbReference type="Proteomes" id="UP000680348"/>
    </source>
</evidence>
<name>A0A942DV64_9HYPH</name>
<dbReference type="InterPro" id="IPR018062">
    <property type="entry name" value="HTH_AraC-typ_CS"/>
</dbReference>
<evidence type="ECO:0000313" key="5">
    <source>
        <dbReference type="EMBL" id="MBS3647354.1"/>
    </source>
</evidence>
<feature type="domain" description="HTH araC/xylS-type" evidence="4">
    <location>
        <begin position="218"/>
        <end position="316"/>
    </location>
</feature>
<evidence type="ECO:0000256" key="1">
    <source>
        <dbReference type="ARBA" id="ARBA00023015"/>
    </source>
</evidence>
<dbReference type="Gene3D" id="3.40.50.880">
    <property type="match status" value="1"/>
</dbReference>
<protein>
    <submittedName>
        <fullName evidence="5">GlxA family transcriptional regulator</fullName>
    </submittedName>
</protein>
<dbReference type="InterPro" id="IPR002818">
    <property type="entry name" value="DJ-1/PfpI"/>
</dbReference>
<keyword evidence="3" id="KW-0804">Transcription</keyword>
<dbReference type="PROSITE" id="PS00041">
    <property type="entry name" value="HTH_ARAC_FAMILY_1"/>
    <property type="match status" value="1"/>
</dbReference>
<evidence type="ECO:0000256" key="3">
    <source>
        <dbReference type="ARBA" id="ARBA00023163"/>
    </source>
</evidence>
<reference evidence="5" key="1">
    <citation type="submission" date="2021-04" db="EMBL/GenBank/DDBJ databases">
        <title>Pseudaminobacter soli sp. nov., isolated from paddy soil contaminated by heavy metals.</title>
        <authorList>
            <person name="Zhang K."/>
        </authorList>
    </citation>
    <scope>NUCLEOTIDE SEQUENCE</scope>
    <source>
        <strain evidence="5">19-2017</strain>
    </source>
</reference>
<dbReference type="SUPFAM" id="SSF46689">
    <property type="entry name" value="Homeodomain-like"/>
    <property type="match status" value="2"/>
</dbReference>
<dbReference type="Proteomes" id="UP000680348">
    <property type="component" value="Unassembled WGS sequence"/>
</dbReference>